<feature type="transmembrane region" description="Helical" evidence="5">
    <location>
        <begin position="205"/>
        <end position="227"/>
    </location>
</feature>
<dbReference type="InterPro" id="IPR044880">
    <property type="entry name" value="NCX_ion-bd_dom_sf"/>
</dbReference>
<evidence type="ECO:0000256" key="4">
    <source>
        <dbReference type="ARBA" id="ARBA00023136"/>
    </source>
</evidence>
<feature type="transmembrane region" description="Helical" evidence="5">
    <location>
        <begin position="69"/>
        <end position="93"/>
    </location>
</feature>
<evidence type="ECO:0000313" key="8">
    <source>
        <dbReference type="Proteomes" id="UP000587760"/>
    </source>
</evidence>
<proteinExistence type="predicted"/>
<feature type="transmembrane region" description="Helical" evidence="5">
    <location>
        <begin position="291"/>
        <end position="312"/>
    </location>
</feature>
<organism evidence="7 8">
    <name type="scientific">Spirochaeta isovalerica</name>
    <dbReference type="NCBI Taxonomy" id="150"/>
    <lineage>
        <taxon>Bacteria</taxon>
        <taxon>Pseudomonadati</taxon>
        <taxon>Spirochaetota</taxon>
        <taxon>Spirochaetia</taxon>
        <taxon>Spirochaetales</taxon>
        <taxon>Spirochaetaceae</taxon>
        <taxon>Spirochaeta</taxon>
    </lineage>
</organism>
<protein>
    <submittedName>
        <fullName evidence="7">Cation:H+ antiporter</fullName>
    </submittedName>
</protein>
<feature type="transmembrane region" description="Helical" evidence="5">
    <location>
        <begin position="239"/>
        <end position="257"/>
    </location>
</feature>
<keyword evidence="8" id="KW-1185">Reference proteome</keyword>
<evidence type="ECO:0000259" key="6">
    <source>
        <dbReference type="Pfam" id="PF01699"/>
    </source>
</evidence>
<dbReference type="InterPro" id="IPR004837">
    <property type="entry name" value="NaCa_Exmemb"/>
</dbReference>
<keyword evidence="3 5" id="KW-1133">Transmembrane helix</keyword>
<keyword evidence="2 5" id="KW-0812">Transmembrane</keyword>
<dbReference type="GO" id="GO:0005262">
    <property type="term" value="F:calcium channel activity"/>
    <property type="evidence" value="ECO:0007669"/>
    <property type="project" value="TreeGrafter"/>
</dbReference>
<dbReference type="EMBL" id="JACHGJ010000009">
    <property type="protein sequence ID" value="MBB6482023.1"/>
    <property type="molecule type" value="Genomic_DNA"/>
</dbReference>
<keyword evidence="4 5" id="KW-0472">Membrane</keyword>
<dbReference type="NCBIfam" id="TIGR00367">
    <property type="entry name" value="calcium/sodium antiporter"/>
    <property type="match status" value="1"/>
</dbReference>
<dbReference type="GO" id="GO:0005886">
    <property type="term" value="C:plasma membrane"/>
    <property type="evidence" value="ECO:0007669"/>
    <property type="project" value="TreeGrafter"/>
</dbReference>
<dbReference type="Pfam" id="PF01699">
    <property type="entry name" value="Na_Ca_ex"/>
    <property type="match status" value="2"/>
</dbReference>
<gene>
    <name evidence="7" type="ORF">HNR50_003711</name>
</gene>
<dbReference type="Gene3D" id="1.20.1420.30">
    <property type="entry name" value="NCX, central ion-binding region"/>
    <property type="match status" value="1"/>
</dbReference>
<dbReference type="PANTHER" id="PTHR10846:SF8">
    <property type="entry name" value="INNER MEMBRANE PROTEIN YRBG"/>
    <property type="match status" value="1"/>
</dbReference>
<evidence type="ECO:0000256" key="1">
    <source>
        <dbReference type="ARBA" id="ARBA00004141"/>
    </source>
</evidence>
<sequence length="313" mass="33799">MIILWIAVFAASLALLIFSSDWFIDAADKIGFYFKIPSFVIGVIIVGFGTSLPELASSVASVLKGNSEIVIGNVIGSNITNIFLVLGVGAFVGKQFKLDFDIMKSDVPFLIASAVLVSLMVIDRNYSLPEALISIALLIVYIYTSLKSGTLDQELHEFEEKHEHNLSIFTWVMLIASPALIALGATWTVNSVIKISEMIGIGTEIIALSAVALGTSLPEVMVTFQAARKGNPEMAVGNVIGSNIFNTLAVMGFSAFFGKLAIPQEIVSFHVPLFLGATVIMVVIASDKKVFRFEGVILLLFYIFFLGNTFGVI</sequence>
<accession>A0A841RDH5</accession>
<comment type="subcellular location">
    <subcellularLocation>
        <location evidence="1">Membrane</location>
        <topology evidence="1">Multi-pass membrane protein</topology>
    </subcellularLocation>
</comment>
<comment type="caution">
    <text evidence="7">The sequence shown here is derived from an EMBL/GenBank/DDBJ whole genome shotgun (WGS) entry which is preliminary data.</text>
</comment>
<dbReference type="InterPro" id="IPR004481">
    <property type="entry name" value="K/Na/Ca-exchanger"/>
</dbReference>
<feature type="domain" description="Sodium/calcium exchanger membrane region" evidence="6">
    <location>
        <begin position="170"/>
        <end position="307"/>
    </location>
</feature>
<feature type="domain" description="Sodium/calcium exchanger membrane region" evidence="6">
    <location>
        <begin position="6"/>
        <end position="146"/>
    </location>
</feature>
<feature type="transmembrane region" description="Helical" evidence="5">
    <location>
        <begin position="129"/>
        <end position="146"/>
    </location>
</feature>
<evidence type="ECO:0000256" key="5">
    <source>
        <dbReference type="SAM" id="Phobius"/>
    </source>
</evidence>
<feature type="transmembrane region" description="Helical" evidence="5">
    <location>
        <begin position="166"/>
        <end position="193"/>
    </location>
</feature>
<evidence type="ECO:0000313" key="7">
    <source>
        <dbReference type="EMBL" id="MBB6482023.1"/>
    </source>
</evidence>
<dbReference type="AlphaFoldDB" id="A0A841RDH5"/>
<feature type="transmembrane region" description="Helical" evidence="5">
    <location>
        <begin position="266"/>
        <end position="285"/>
    </location>
</feature>
<reference evidence="7 8" key="1">
    <citation type="submission" date="2020-08" db="EMBL/GenBank/DDBJ databases">
        <title>Genomic Encyclopedia of Type Strains, Phase IV (KMG-IV): sequencing the most valuable type-strain genomes for metagenomic binning, comparative biology and taxonomic classification.</title>
        <authorList>
            <person name="Goeker M."/>
        </authorList>
    </citation>
    <scope>NUCLEOTIDE SEQUENCE [LARGE SCALE GENOMIC DNA]</scope>
    <source>
        <strain evidence="7 8">DSM 2461</strain>
    </source>
</reference>
<dbReference type="PANTHER" id="PTHR10846">
    <property type="entry name" value="SODIUM/POTASSIUM/CALCIUM EXCHANGER"/>
    <property type="match status" value="1"/>
</dbReference>
<feature type="transmembrane region" description="Helical" evidence="5">
    <location>
        <begin position="36"/>
        <end position="57"/>
    </location>
</feature>
<dbReference type="RefSeq" id="WP_184748261.1">
    <property type="nucleotide sequence ID" value="NZ_JACHGJ010000009.1"/>
</dbReference>
<dbReference type="GO" id="GO:0008273">
    <property type="term" value="F:calcium, potassium:sodium antiporter activity"/>
    <property type="evidence" value="ECO:0007669"/>
    <property type="project" value="TreeGrafter"/>
</dbReference>
<name>A0A841RDH5_9SPIO</name>
<evidence type="ECO:0000256" key="2">
    <source>
        <dbReference type="ARBA" id="ARBA00022692"/>
    </source>
</evidence>
<dbReference type="Proteomes" id="UP000587760">
    <property type="component" value="Unassembled WGS sequence"/>
</dbReference>
<dbReference type="GO" id="GO:0006874">
    <property type="term" value="P:intracellular calcium ion homeostasis"/>
    <property type="evidence" value="ECO:0007669"/>
    <property type="project" value="TreeGrafter"/>
</dbReference>
<evidence type="ECO:0000256" key="3">
    <source>
        <dbReference type="ARBA" id="ARBA00022989"/>
    </source>
</evidence>